<keyword evidence="3" id="KW-0560">Oxidoreductase</keyword>
<evidence type="ECO:0000313" key="6">
    <source>
        <dbReference type="Proteomes" id="UP000016930"/>
    </source>
</evidence>
<dbReference type="OrthoDB" id="121380at2759"/>
<sequence length="275" mass="31375">MSALPVLDKLSFAPHTGISLLTRVLVLLRSVYHRVIPDSLLLRHPFLESKKSEWVDIEGPFYIPSAPSRQVAVGKAILSTRKELEEKPALLLSLSIKDNKGDPIPYAELDWWQADSKGEYYFSSYVLRGKFRTNANGYAEALSVIPGEYGPEEGRRPGHVHLKIRDPKRRFYTLTTQVYICHANDKQEMYRDFMHELRRPRLNLVLNAWSIPSASYGEQYMDIPRLAGEDMETMQKVAWWNSTLVSQGVDAKIVVGGHMELRLTPRRGISGFFGL</sequence>
<evidence type="ECO:0000259" key="4">
    <source>
        <dbReference type="Pfam" id="PF00775"/>
    </source>
</evidence>
<dbReference type="InterPro" id="IPR000627">
    <property type="entry name" value="Intradiol_dOase_C"/>
</dbReference>
<dbReference type="SUPFAM" id="SSF49482">
    <property type="entry name" value="Aromatic compound dioxygenase"/>
    <property type="match status" value="1"/>
</dbReference>
<organism evidence="5 6">
    <name type="scientific">Ceriporiopsis subvermispora (strain B)</name>
    <name type="common">White-rot fungus</name>
    <name type="synonym">Gelatoporia subvermispora</name>
    <dbReference type="NCBI Taxonomy" id="914234"/>
    <lineage>
        <taxon>Eukaryota</taxon>
        <taxon>Fungi</taxon>
        <taxon>Dikarya</taxon>
        <taxon>Basidiomycota</taxon>
        <taxon>Agaricomycotina</taxon>
        <taxon>Agaricomycetes</taxon>
        <taxon>Polyporales</taxon>
        <taxon>Gelatoporiaceae</taxon>
        <taxon>Gelatoporia</taxon>
    </lineage>
</organism>
<proteinExistence type="inferred from homology"/>
<dbReference type="AlphaFoldDB" id="M2RLW8"/>
<dbReference type="EMBL" id="KB445793">
    <property type="protein sequence ID" value="EMD39452.1"/>
    <property type="molecule type" value="Genomic_DNA"/>
</dbReference>
<gene>
    <name evidence="5" type="ORF">CERSUDRAFT_111758</name>
</gene>
<evidence type="ECO:0000256" key="3">
    <source>
        <dbReference type="ARBA" id="ARBA00023002"/>
    </source>
</evidence>
<dbReference type="GO" id="GO:0016702">
    <property type="term" value="F:oxidoreductase activity, acting on single donors with incorporation of molecular oxygen, incorporation of two atoms of oxygen"/>
    <property type="evidence" value="ECO:0007669"/>
    <property type="project" value="InterPro"/>
</dbReference>
<dbReference type="Proteomes" id="UP000016930">
    <property type="component" value="Unassembled WGS sequence"/>
</dbReference>
<comment type="similarity">
    <text evidence="1">Belongs to the intradiol ring-cleavage dioxygenase family.</text>
</comment>
<dbReference type="Pfam" id="PF00775">
    <property type="entry name" value="Dioxygenase_C"/>
    <property type="match status" value="1"/>
</dbReference>
<dbReference type="PANTHER" id="PTHR33711:SF10">
    <property type="entry name" value="INTRADIOL RING-CLEAVAGE DIOXYGENASES DOMAIN-CONTAINING PROTEIN"/>
    <property type="match status" value="1"/>
</dbReference>
<dbReference type="HOGENOM" id="CLU_092139_0_0_1"/>
<keyword evidence="2" id="KW-0223">Dioxygenase</keyword>
<keyword evidence="6" id="KW-1185">Reference proteome</keyword>
<dbReference type="InterPro" id="IPR050770">
    <property type="entry name" value="Intradiol_RC_Dioxygenase"/>
</dbReference>
<dbReference type="Gene3D" id="2.60.130.10">
    <property type="entry name" value="Aromatic compound dioxygenase"/>
    <property type="match status" value="1"/>
</dbReference>
<name>M2RLW8_CERS8</name>
<dbReference type="InterPro" id="IPR015889">
    <property type="entry name" value="Intradiol_dOase_core"/>
</dbReference>
<evidence type="ECO:0000256" key="1">
    <source>
        <dbReference type="ARBA" id="ARBA00007825"/>
    </source>
</evidence>
<reference evidence="5 6" key="1">
    <citation type="journal article" date="2012" name="Proc. Natl. Acad. Sci. U.S.A.">
        <title>Comparative genomics of Ceriporiopsis subvermispora and Phanerochaete chrysosporium provide insight into selective ligninolysis.</title>
        <authorList>
            <person name="Fernandez-Fueyo E."/>
            <person name="Ruiz-Duenas F.J."/>
            <person name="Ferreira P."/>
            <person name="Floudas D."/>
            <person name="Hibbett D.S."/>
            <person name="Canessa P."/>
            <person name="Larrondo L.F."/>
            <person name="James T.Y."/>
            <person name="Seelenfreund D."/>
            <person name="Lobos S."/>
            <person name="Polanco R."/>
            <person name="Tello M."/>
            <person name="Honda Y."/>
            <person name="Watanabe T."/>
            <person name="Watanabe T."/>
            <person name="Ryu J.S."/>
            <person name="Kubicek C.P."/>
            <person name="Schmoll M."/>
            <person name="Gaskell J."/>
            <person name="Hammel K.E."/>
            <person name="St John F.J."/>
            <person name="Vanden Wymelenberg A."/>
            <person name="Sabat G."/>
            <person name="Splinter BonDurant S."/>
            <person name="Syed K."/>
            <person name="Yadav J.S."/>
            <person name="Doddapaneni H."/>
            <person name="Subramanian V."/>
            <person name="Lavin J.L."/>
            <person name="Oguiza J.A."/>
            <person name="Perez G."/>
            <person name="Pisabarro A.G."/>
            <person name="Ramirez L."/>
            <person name="Santoyo F."/>
            <person name="Master E."/>
            <person name="Coutinho P.M."/>
            <person name="Henrissat B."/>
            <person name="Lombard V."/>
            <person name="Magnuson J.K."/>
            <person name="Kuees U."/>
            <person name="Hori C."/>
            <person name="Igarashi K."/>
            <person name="Samejima M."/>
            <person name="Held B.W."/>
            <person name="Barry K.W."/>
            <person name="LaButti K.M."/>
            <person name="Lapidus A."/>
            <person name="Lindquist E.A."/>
            <person name="Lucas S.M."/>
            <person name="Riley R."/>
            <person name="Salamov A.A."/>
            <person name="Hoffmeister D."/>
            <person name="Schwenk D."/>
            <person name="Hadar Y."/>
            <person name="Yarden O."/>
            <person name="de Vries R.P."/>
            <person name="Wiebenga A."/>
            <person name="Stenlid J."/>
            <person name="Eastwood D."/>
            <person name="Grigoriev I.V."/>
            <person name="Berka R.M."/>
            <person name="Blanchette R.A."/>
            <person name="Kersten P."/>
            <person name="Martinez A.T."/>
            <person name="Vicuna R."/>
            <person name="Cullen D."/>
        </authorList>
    </citation>
    <scope>NUCLEOTIDE SEQUENCE [LARGE SCALE GENOMIC DNA]</scope>
    <source>
        <strain evidence="5 6">B</strain>
    </source>
</reference>
<feature type="domain" description="Intradiol ring-cleavage dioxygenases" evidence="4">
    <location>
        <begin position="57"/>
        <end position="196"/>
    </location>
</feature>
<dbReference type="GO" id="GO:0008199">
    <property type="term" value="F:ferric iron binding"/>
    <property type="evidence" value="ECO:0007669"/>
    <property type="project" value="InterPro"/>
</dbReference>
<evidence type="ECO:0000313" key="5">
    <source>
        <dbReference type="EMBL" id="EMD39452.1"/>
    </source>
</evidence>
<dbReference type="PANTHER" id="PTHR33711">
    <property type="entry name" value="DIOXYGENASE, PUTATIVE (AFU_ORTHOLOGUE AFUA_2G02910)-RELATED"/>
    <property type="match status" value="1"/>
</dbReference>
<accession>M2RLW8</accession>
<protein>
    <recommendedName>
        <fullName evidence="4">Intradiol ring-cleavage dioxygenases domain-containing protein</fullName>
    </recommendedName>
</protein>
<evidence type="ECO:0000256" key="2">
    <source>
        <dbReference type="ARBA" id="ARBA00022964"/>
    </source>
</evidence>